<reference evidence="10 11" key="1">
    <citation type="journal article" date="2016" name="Mol. Biol. Evol.">
        <title>Comparative Genomics of Early-Diverging Mushroom-Forming Fungi Provides Insights into the Origins of Lignocellulose Decay Capabilities.</title>
        <authorList>
            <person name="Nagy L.G."/>
            <person name="Riley R."/>
            <person name="Tritt A."/>
            <person name="Adam C."/>
            <person name="Daum C."/>
            <person name="Floudas D."/>
            <person name="Sun H."/>
            <person name="Yadav J.S."/>
            <person name="Pangilinan J."/>
            <person name="Larsson K.H."/>
            <person name="Matsuura K."/>
            <person name="Barry K."/>
            <person name="Labutti K."/>
            <person name="Kuo R."/>
            <person name="Ohm R.A."/>
            <person name="Bhattacharya S.S."/>
            <person name="Shirouzu T."/>
            <person name="Yoshinaga Y."/>
            <person name="Martin F.M."/>
            <person name="Grigoriev I.V."/>
            <person name="Hibbett D.S."/>
        </authorList>
    </citation>
    <scope>NUCLEOTIDE SEQUENCE [LARGE SCALE GENOMIC DNA]</scope>
    <source>
        <strain evidence="10 11">TUFC12733</strain>
    </source>
</reference>
<evidence type="ECO:0000313" key="11">
    <source>
        <dbReference type="Proteomes" id="UP000076738"/>
    </source>
</evidence>
<keyword evidence="5" id="KW-0539">Nucleus</keyword>
<evidence type="ECO:0000256" key="5">
    <source>
        <dbReference type="ARBA" id="ARBA00023242"/>
    </source>
</evidence>
<keyword evidence="3" id="KW-0677">Repeat</keyword>
<evidence type="ECO:0000313" key="10">
    <source>
        <dbReference type="EMBL" id="KZP01730.1"/>
    </source>
</evidence>
<dbReference type="PROSITE" id="PS50005">
    <property type="entry name" value="TPR"/>
    <property type="match status" value="1"/>
</dbReference>
<dbReference type="GO" id="GO:0005654">
    <property type="term" value="C:nucleoplasm"/>
    <property type="evidence" value="ECO:0007669"/>
    <property type="project" value="TreeGrafter"/>
</dbReference>
<dbReference type="EMBL" id="KV417266">
    <property type="protein sequence ID" value="KZP01730.1"/>
    <property type="molecule type" value="Genomic_DNA"/>
</dbReference>
<evidence type="ECO:0000256" key="2">
    <source>
        <dbReference type="ARBA" id="ARBA00008402"/>
    </source>
</evidence>
<accession>A0A167SAG4</accession>
<dbReference type="PANTHER" id="PTHR15081:SF1">
    <property type="entry name" value="NUCLEAR AUTOANTIGENIC SPERM PROTEIN"/>
    <property type="match status" value="1"/>
</dbReference>
<name>A0A167SAG4_CALVF</name>
<dbReference type="Pfam" id="PF13432">
    <property type="entry name" value="TPR_16"/>
    <property type="match status" value="1"/>
</dbReference>
<dbReference type="Gene3D" id="1.25.40.10">
    <property type="entry name" value="Tetratricopeptide repeat domain"/>
    <property type="match status" value="1"/>
</dbReference>
<feature type="region of interest" description="Disordered" evidence="8">
    <location>
        <begin position="344"/>
        <end position="381"/>
    </location>
</feature>
<dbReference type="InterPro" id="IPR019734">
    <property type="entry name" value="TPR_rpt"/>
</dbReference>
<keyword evidence="4 6" id="KW-0802">TPR repeat</keyword>
<dbReference type="OrthoDB" id="5587616at2759"/>
<feature type="coiled-coil region" evidence="7">
    <location>
        <begin position="297"/>
        <end position="328"/>
    </location>
</feature>
<evidence type="ECO:0000256" key="1">
    <source>
        <dbReference type="ARBA" id="ARBA00004123"/>
    </source>
</evidence>
<evidence type="ECO:0000256" key="6">
    <source>
        <dbReference type="PROSITE-ProRule" id="PRU00339"/>
    </source>
</evidence>
<feature type="region of interest" description="Disordered" evidence="8">
    <location>
        <begin position="133"/>
        <end position="152"/>
    </location>
</feature>
<gene>
    <name evidence="10" type="ORF">CALVIDRAFT_16754</name>
</gene>
<protein>
    <recommendedName>
        <fullName evidence="9">Tetratricopeptide SHNi-TPR domain-containing protein</fullName>
    </recommendedName>
</protein>
<dbReference type="STRING" id="1330018.A0A167SAG4"/>
<organism evidence="10 11">
    <name type="scientific">Calocera viscosa (strain TUFC12733)</name>
    <dbReference type="NCBI Taxonomy" id="1330018"/>
    <lineage>
        <taxon>Eukaryota</taxon>
        <taxon>Fungi</taxon>
        <taxon>Dikarya</taxon>
        <taxon>Basidiomycota</taxon>
        <taxon>Agaricomycotina</taxon>
        <taxon>Dacrymycetes</taxon>
        <taxon>Dacrymycetales</taxon>
        <taxon>Dacrymycetaceae</taxon>
        <taxon>Calocera</taxon>
    </lineage>
</organism>
<dbReference type="AlphaFoldDB" id="A0A167SAG4"/>
<evidence type="ECO:0000256" key="8">
    <source>
        <dbReference type="SAM" id="MobiDB-lite"/>
    </source>
</evidence>
<evidence type="ECO:0000259" key="9">
    <source>
        <dbReference type="Pfam" id="PF10516"/>
    </source>
</evidence>
<dbReference type="InterPro" id="IPR051730">
    <property type="entry name" value="NASP-like"/>
</dbReference>
<dbReference type="GO" id="GO:0042393">
    <property type="term" value="F:histone binding"/>
    <property type="evidence" value="ECO:0007669"/>
    <property type="project" value="TreeGrafter"/>
</dbReference>
<dbReference type="Pfam" id="PF10516">
    <property type="entry name" value="SHNi-TPR"/>
    <property type="match status" value="1"/>
</dbReference>
<keyword evidence="11" id="KW-1185">Reference proteome</keyword>
<comment type="similarity">
    <text evidence="2">Belongs to the NASP family.</text>
</comment>
<keyword evidence="7" id="KW-0175">Coiled coil</keyword>
<feature type="domain" description="Tetratricopeptide SHNi-TPR" evidence="9">
    <location>
        <begin position="183"/>
        <end position="219"/>
    </location>
</feature>
<feature type="compositionally biased region" description="Acidic residues" evidence="8">
    <location>
        <begin position="134"/>
        <end position="152"/>
    </location>
</feature>
<evidence type="ECO:0000256" key="4">
    <source>
        <dbReference type="ARBA" id="ARBA00022803"/>
    </source>
</evidence>
<dbReference type="GO" id="GO:0034080">
    <property type="term" value="P:CENP-A containing chromatin assembly"/>
    <property type="evidence" value="ECO:0007669"/>
    <property type="project" value="TreeGrafter"/>
</dbReference>
<comment type="subcellular location">
    <subcellularLocation>
        <location evidence="1">Nucleus</location>
    </subcellularLocation>
</comment>
<dbReference type="SMART" id="SM00028">
    <property type="entry name" value="TPR"/>
    <property type="match status" value="2"/>
</dbReference>
<evidence type="ECO:0000256" key="7">
    <source>
        <dbReference type="SAM" id="Coils"/>
    </source>
</evidence>
<dbReference type="PANTHER" id="PTHR15081">
    <property type="entry name" value="NUCLEAR AUTOANTIGENIC SPERM PROTEIN NASP -RELATED"/>
    <property type="match status" value="1"/>
</dbReference>
<dbReference type="SUPFAM" id="SSF48452">
    <property type="entry name" value="TPR-like"/>
    <property type="match status" value="2"/>
</dbReference>
<dbReference type="Proteomes" id="UP000076738">
    <property type="component" value="Unassembled WGS sequence"/>
</dbReference>
<dbReference type="GO" id="GO:0006335">
    <property type="term" value="P:DNA replication-dependent chromatin assembly"/>
    <property type="evidence" value="ECO:0007669"/>
    <property type="project" value="TreeGrafter"/>
</dbReference>
<evidence type="ECO:0000256" key="3">
    <source>
        <dbReference type="ARBA" id="ARBA00022737"/>
    </source>
</evidence>
<feature type="repeat" description="TPR" evidence="6">
    <location>
        <begin position="183"/>
        <end position="216"/>
    </location>
</feature>
<dbReference type="InterPro" id="IPR019544">
    <property type="entry name" value="Tetratricopeptide_SHNi-TPR_dom"/>
</dbReference>
<feature type="coiled-coil region" evidence="7">
    <location>
        <begin position="239"/>
        <end position="266"/>
    </location>
</feature>
<proteinExistence type="inferred from homology"/>
<sequence length="381" mass="40916">MSSTNGASGPEDPIKEYVDLAQRAYALRKYEDAVENYAKALEAFTEKHGENSPESADLLYKYGKALLENAISQNSALGKEPPAAEVDEDVAPADKEGKIIISGDGEDAQEEEESDEEMGEVIMEGQEAVKLGEVGDDGDEEDEDQEMGDAEPEDDFNAAWEVLDLARAFYEKGDNDDAKLKLAETYIALGDISLETEKFDQALSDYTSALKLKTELLPSSSRQIAEVHYKLTIVCDLTVGKLQEAITHAQAAKDSLEARLALLKEAQGKAGAPAEVAEPASGKGKESLGNKDQVQIAAMSKEELAAEIKDIEELKAEMTAKIDDLKQAPEERESAPDAANRALDELLGGPSGALNNLPVNDLTGMVKKKKAKPAANGDEPA</sequence>
<dbReference type="InterPro" id="IPR011990">
    <property type="entry name" value="TPR-like_helical_dom_sf"/>
</dbReference>